<keyword evidence="2 5" id="KW-0853">WD repeat</keyword>
<feature type="region of interest" description="Disordered" evidence="6">
    <location>
        <begin position="131"/>
        <end position="178"/>
    </location>
</feature>
<evidence type="ECO:0000256" key="5">
    <source>
        <dbReference type="PROSITE-ProRule" id="PRU00221"/>
    </source>
</evidence>
<dbReference type="STRING" id="6265.A0A0B2VVU2"/>
<dbReference type="PANTHER" id="PTHR19918:SF1">
    <property type="entry name" value="FIZZY-RELATED PROTEIN HOMOLOG"/>
    <property type="match status" value="1"/>
</dbReference>
<feature type="repeat" description="WD" evidence="5">
    <location>
        <begin position="304"/>
        <end position="345"/>
    </location>
</feature>
<evidence type="ECO:0000256" key="1">
    <source>
        <dbReference type="ARBA" id="ARBA00006445"/>
    </source>
</evidence>
<feature type="compositionally biased region" description="Polar residues" evidence="6">
    <location>
        <begin position="25"/>
        <end position="36"/>
    </location>
</feature>
<feature type="region of interest" description="Disordered" evidence="6">
    <location>
        <begin position="25"/>
        <end position="44"/>
    </location>
</feature>
<dbReference type="EMBL" id="JPKZ01000732">
    <property type="protein sequence ID" value="KHN85748.1"/>
    <property type="molecule type" value="Genomic_DNA"/>
</dbReference>
<dbReference type="InterPro" id="IPR033010">
    <property type="entry name" value="Cdc20/Fizzy"/>
</dbReference>
<feature type="compositionally biased region" description="Basic residues" evidence="6">
    <location>
        <begin position="254"/>
        <end position="264"/>
    </location>
</feature>
<keyword evidence="9" id="KW-1185">Reference proteome</keyword>
<feature type="repeat" description="WD" evidence="5">
    <location>
        <begin position="434"/>
        <end position="467"/>
    </location>
</feature>
<evidence type="ECO:0000313" key="9">
    <source>
        <dbReference type="Proteomes" id="UP000031036"/>
    </source>
</evidence>
<keyword evidence="4" id="KW-0131">Cell cycle</keyword>
<dbReference type="Gene3D" id="2.130.10.10">
    <property type="entry name" value="YVTN repeat-like/Quinoprotein amine dehydrogenase"/>
    <property type="match status" value="2"/>
</dbReference>
<feature type="region of interest" description="Disordered" evidence="6">
    <location>
        <begin position="79"/>
        <end position="98"/>
    </location>
</feature>
<comment type="similarity">
    <text evidence="1">Belongs to the WD repeat CDC20/Fizzy family.</text>
</comment>
<dbReference type="SUPFAM" id="SSF50998">
    <property type="entry name" value="Quinoprotein alcohol dehydrogenase-like"/>
    <property type="match status" value="1"/>
</dbReference>
<dbReference type="InterPro" id="IPR056150">
    <property type="entry name" value="WD40_CDC20-Fz"/>
</dbReference>
<dbReference type="InterPro" id="IPR001680">
    <property type="entry name" value="WD40_rpt"/>
</dbReference>
<dbReference type="GO" id="GO:1905786">
    <property type="term" value="P:positive regulation of anaphase-promoting complex-dependent catabolic process"/>
    <property type="evidence" value="ECO:0007669"/>
    <property type="project" value="TreeGrafter"/>
</dbReference>
<feature type="compositionally biased region" description="Polar residues" evidence="6">
    <location>
        <begin position="223"/>
        <end position="236"/>
    </location>
</feature>
<evidence type="ECO:0000256" key="2">
    <source>
        <dbReference type="ARBA" id="ARBA00022574"/>
    </source>
</evidence>
<dbReference type="PANTHER" id="PTHR19918">
    <property type="entry name" value="CELL DIVISION CYCLE 20 CDC20 FIZZY -RELATED"/>
    <property type="match status" value="1"/>
</dbReference>
<protein>
    <submittedName>
        <fullName evidence="8">Fizzy-related-like protein</fullName>
    </submittedName>
</protein>
<feature type="compositionally biased region" description="Low complexity" evidence="6">
    <location>
        <begin position="153"/>
        <end position="171"/>
    </location>
</feature>
<dbReference type="GO" id="GO:0005680">
    <property type="term" value="C:anaphase-promoting complex"/>
    <property type="evidence" value="ECO:0007669"/>
    <property type="project" value="TreeGrafter"/>
</dbReference>
<proteinExistence type="inferred from homology"/>
<comment type="caution">
    <text evidence="8">The sequence shown here is derived from an EMBL/GenBank/DDBJ whole genome shotgun (WGS) entry which is preliminary data.</text>
</comment>
<evidence type="ECO:0000256" key="6">
    <source>
        <dbReference type="SAM" id="MobiDB-lite"/>
    </source>
</evidence>
<evidence type="ECO:0000259" key="7">
    <source>
        <dbReference type="Pfam" id="PF24807"/>
    </source>
</evidence>
<sequence length="488" mass="53681">MEAAFSESLLMIPLSDYERRFLGQHNSSTSPQNLFATQGGGSPQLTPTKYRQDGGDRYIPMRPQNHSEWVTRFASIATSSPDAPNQFKRPSPGSGRPLEAAEVDGVSIYELLLCTTAVQLLRLRFASIATSSPDAPNQFKRPSPGSGRPPPNSSGNSQSSSPATGAAATTSDDSRTDSVAHRALLRNELLKDNIDDVRSEFDSPDFARTQDSPGGGLFKFGQRTPSKYGDSSTSSAKRCLFGGPLSDDSQRLLKSPRKPQRKVPKNPYKVLDAPELQDDFYLNLVDWSSQNMLSVGLNTCVYLWSACNSQVCGLRWSPDRQYLASGGNDNQLLVWSLRKNDPFQVYTEHNAAVKALAWSPHHHGLLVSGGGTADRCLRFWNTLTGQPLQCIDTGSQVCNVAWSKHSSELVSTHGYSYNQVIIWKYPSLQPVTKLTGHQYRVLYLAMSPDGESIVTGAGDETLRFWHVFSKSGQQKTARSKLNLLSSIR</sequence>
<keyword evidence="3" id="KW-0677">Repeat</keyword>
<dbReference type="Proteomes" id="UP000031036">
    <property type="component" value="Unassembled WGS sequence"/>
</dbReference>
<evidence type="ECO:0000313" key="8">
    <source>
        <dbReference type="EMBL" id="KHN85748.1"/>
    </source>
</evidence>
<dbReference type="PROSITE" id="PS50082">
    <property type="entry name" value="WD_REPEATS_2"/>
    <property type="match status" value="2"/>
</dbReference>
<dbReference type="OMA" id="DAPNQFK"/>
<organism evidence="8 9">
    <name type="scientific">Toxocara canis</name>
    <name type="common">Canine roundworm</name>
    <dbReference type="NCBI Taxonomy" id="6265"/>
    <lineage>
        <taxon>Eukaryota</taxon>
        <taxon>Metazoa</taxon>
        <taxon>Ecdysozoa</taxon>
        <taxon>Nematoda</taxon>
        <taxon>Chromadorea</taxon>
        <taxon>Rhabditida</taxon>
        <taxon>Spirurina</taxon>
        <taxon>Ascaridomorpha</taxon>
        <taxon>Ascaridoidea</taxon>
        <taxon>Toxocaridae</taxon>
        <taxon>Toxocara</taxon>
    </lineage>
</organism>
<dbReference type="GO" id="GO:0031145">
    <property type="term" value="P:anaphase-promoting complex-dependent catabolic process"/>
    <property type="evidence" value="ECO:0007669"/>
    <property type="project" value="TreeGrafter"/>
</dbReference>
<feature type="domain" description="CDC20/Fizzy WD40" evidence="7">
    <location>
        <begin position="307"/>
        <end position="465"/>
    </location>
</feature>
<dbReference type="InterPro" id="IPR011047">
    <property type="entry name" value="Quinoprotein_ADH-like_sf"/>
</dbReference>
<gene>
    <name evidence="8" type="primary">Fzr1</name>
    <name evidence="8" type="ORF">Tcan_12378</name>
</gene>
<evidence type="ECO:0000256" key="4">
    <source>
        <dbReference type="ARBA" id="ARBA00023306"/>
    </source>
</evidence>
<dbReference type="InterPro" id="IPR015943">
    <property type="entry name" value="WD40/YVTN_repeat-like_dom_sf"/>
</dbReference>
<accession>A0A0B2VVU2</accession>
<feature type="region of interest" description="Disordered" evidence="6">
    <location>
        <begin position="201"/>
        <end position="267"/>
    </location>
</feature>
<dbReference type="SMART" id="SM00320">
    <property type="entry name" value="WD40"/>
    <property type="match status" value="4"/>
</dbReference>
<evidence type="ECO:0000256" key="3">
    <source>
        <dbReference type="ARBA" id="ARBA00022737"/>
    </source>
</evidence>
<dbReference type="PROSITE" id="PS50294">
    <property type="entry name" value="WD_REPEATS_REGION"/>
    <property type="match status" value="2"/>
</dbReference>
<reference evidence="8 9" key="1">
    <citation type="submission" date="2014-11" db="EMBL/GenBank/DDBJ databases">
        <title>Genetic blueprint of the zoonotic pathogen Toxocara canis.</title>
        <authorList>
            <person name="Zhu X.-Q."/>
            <person name="Korhonen P.K."/>
            <person name="Cai H."/>
            <person name="Young N.D."/>
            <person name="Nejsum P."/>
            <person name="von Samson-Himmelstjerna G."/>
            <person name="Boag P.R."/>
            <person name="Tan P."/>
            <person name="Li Q."/>
            <person name="Min J."/>
            <person name="Yang Y."/>
            <person name="Wang X."/>
            <person name="Fang X."/>
            <person name="Hall R.S."/>
            <person name="Hofmann A."/>
            <person name="Sternberg P.W."/>
            <person name="Jex A.R."/>
            <person name="Gasser R.B."/>
        </authorList>
    </citation>
    <scope>NUCLEOTIDE SEQUENCE [LARGE SCALE GENOMIC DNA]</scope>
    <source>
        <strain evidence="8">PN_DK_2014</strain>
    </source>
</reference>
<dbReference type="Pfam" id="PF24807">
    <property type="entry name" value="WD40_CDC20-Fz"/>
    <property type="match status" value="1"/>
</dbReference>
<name>A0A0B2VVU2_TOXCA</name>
<dbReference type="GO" id="GO:1990757">
    <property type="term" value="F:ubiquitin ligase activator activity"/>
    <property type="evidence" value="ECO:0007669"/>
    <property type="project" value="TreeGrafter"/>
</dbReference>
<dbReference type="AlphaFoldDB" id="A0A0B2VVU2"/>
<dbReference type="OrthoDB" id="10263272at2759"/>
<dbReference type="GO" id="GO:0010997">
    <property type="term" value="F:anaphase-promoting complex binding"/>
    <property type="evidence" value="ECO:0007669"/>
    <property type="project" value="InterPro"/>
</dbReference>